<keyword evidence="1" id="KW-0175">Coiled coil</keyword>
<evidence type="ECO:0000313" key="2">
    <source>
        <dbReference type="EMBL" id="EUC58801.1"/>
    </source>
</evidence>
<evidence type="ECO:0000313" key="3">
    <source>
        <dbReference type="Proteomes" id="UP000030108"/>
    </source>
</evidence>
<feature type="non-terminal residue" evidence="2">
    <location>
        <position position="240"/>
    </location>
</feature>
<proteinExistence type="predicted"/>
<comment type="caution">
    <text evidence="2">The sequence shown here is derived from an EMBL/GenBank/DDBJ whole genome shotgun (WGS) entry which is preliminary data.</text>
</comment>
<feature type="coiled-coil region" evidence="1">
    <location>
        <begin position="88"/>
        <end position="115"/>
    </location>
</feature>
<dbReference type="CDD" id="cd21037">
    <property type="entry name" value="MLKL_NTD"/>
    <property type="match status" value="1"/>
</dbReference>
<evidence type="ECO:0000256" key="1">
    <source>
        <dbReference type="SAM" id="Coils"/>
    </source>
</evidence>
<reference evidence="3" key="1">
    <citation type="journal article" date="2014" name="Genome Announc.">
        <title>Draft genome sequence of the plant-pathogenic soil fungus Rhizoctonia solani anastomosis group 3 strain Rhs1AP.</title>
        <authorList>
            <person name="Cubeta M.A."/>
            <person name="Thomas E."/>
            <person name="Dean R.A."/>
            <person name="Jabaji S."/>
            <person name="Neate S.M."/>
            <person name="Tavantzis S."/>
            <person name="Toda T."/>
            <person name="Vilgalys R."/>
            <person name="Bharathan N."/>
            <person name="Fedorova-Abrams N."/>
            <person name="Pakala S.B."/>
            <person name="Pakala S.M."/>
            <person name="Zafar N."/>
            <person name="Joardar V."/>
            <person name="Losada L."/>
            <person name="Nierman W.C."/>
        </authorList>
    </citation>
    <scope>NUCLEOTIDE SEQUENCE [LARGE SCALE GENOMIC DNA]</scope>
    <source>
        <strain evidence="3">AG-3</strain>
    </source>
</reference>
<dbReference type="Proteomes" id="UP000030108">
    <property type="component" value="Unassembled WGS sequence"/>
</dbReference>
<dbReference type="OrthoDB" id="3224395at2759"/>
<sequence length="240" mass="26898">MPLTRQRTITNNTVRKGNLRNGVVLALSQVAKVVNLPIAHDVARHIHQVTVALKPSILQAPRNNDSSAKELANHVAGLLDVLDTALPYLEDTEELEQLYNQLRDAHAELEDIQTSDYTTKFASQTEIRDRIIHLKEEMSRTVVDLTLRLLAVMLVSRTRDHQHTHKALARAEQHLALSSQRIRELEHICKGLQRQGDVHEAMLMRPQPHSGVHHDDHLITGTGGISSLGVLPVFGRIRAT</sequence>
<gene>
    <name evidence="2" type="ORF">RSOL_280060</name>
</gene>
<dbReference type="AlphaFoldDB" id="A0A0A1UK75"/>
<accession>A0A0A1UK75</accession>
<feature type="coiled-coil region" evidence="1">
    <location>
        <begin position="168"/>
        <end position="195"/>
    </location>
</feature>
<organism evidence="2 3">
    <name type="scientific">Rhizoctonia solani AG-3 Rhs1AP</name>
    <dbReference type="NCBI Taxonomy" id="1086054"/>
    <lineage>
        <taxon>Eukaryota</taxon>
        <taxon>Fungi</taxon>
        <taxon>Dikarya</taxon>
        <taxon>Basidiomycota</taxon>
        <taxon>Agaricomycotina</taxon>
        <taxon>Agaricomycetes</taxon>
        <taxon>Cantharellales</taxon>
        <taxon>Ceratobasidiaceae</taxon>
        <taxon>Rhizoctonia</taxon>
    </lineage>
</organism>
<dbReference type="EMBL" id="JATN01000321">
    <property type="protein sequence ID" value="EUC58801.1"/>
    <property type="molecule type" value="Genomic_DNA"/>
</dbReference>
<protein>
    <submittedName>
        <fullName evidence="2">Uncharacterized protein</fullName>
    </submittedName>
</protein>
<name>A0A0A1UK75_9AGAM</name>
<dbReference type="InterPro" id="IPR059179">
    <property type="entry name" value="MLKL-like_MCAfunc"/>
</dbReference>